<dbReference type="EMBL" id="KE546991">
    <property type="protein sequence ID" value="EPY51320.1"/>
    <property type="molecule type" value="Genomic_DNA"/>
</dbReference>
<proteinExistence type="predicted"/>
<dbReference type="AlphaFoldDB" id="S9VZY6"/>
<dbReference type="OrthoDB" id="5353962at2759"/>
<dbReference type="OMA" id="FWIAFPA"/>
<evidence type="ECO:0000313" key="2">
    <source>
        <dbReference type="Proteomes" id="UP000015464"/>
    </source>
</evidence>
<gene>
    <name evidence="1" type="ORF">SPOG_02494</name>
</gene>
<name>S9VZY6_SCHCR</name>
<keyword evidence="2" id="KW-1185">Reference proteome</keyword>
<evidence type="ECO:0000313" key="1">
    <source>
        <dbReference type="EMBL" id="EPY51320.1"/>
    </source>
</evidence>
<sequence length="224" mass="26307">MQVSPSKKTSPVVTGDLKNLAPALPTFWIAFPASQPLGCLRPRINRRITQIKQRAETEEAVFNLYQRWNPLSFSYRLIFTDAIRDDKRIFAWFFTKRFRSRKLLMKTTKSFADGYMYWTITSTEGRVVFDCNTTNLMEVKQIVWKPQDRKSKEGNAWKADLVLPLQKQRMSVAFLNGLEIKFNPQIFEFTTRFIKFRYLEAAIFAMALYVKIYNLNILHPSLVP</sequence>
<dbReference type="RefSeq" id="XP_013023889.1">
    <property type="nucleotide sequence ID" value="XM_013168435.1"/>
</dbReference>
<accession>S9VZY6</accession>
<protein>
    <submittedName>
        <fullName evidence="1">Uncharacterized protein</fullName>
    </submittedName>
</protein>
<dbReference type="Proteomes" id="UP000015464">
    <property type="component" value="Unassembled WGS sequence"/>
</dbReference>
<dbReference type="GeneID" id="25036817"/>
<reference evidence="1 2" key="1">
    <citation type="journal article" date="2011" name="Science">
        <title>Comparative functional genomics of the fission yeasts.</title>
        <authorList>
            <person name="Rhind N."/>
            <person name="Chen Z."/>
            <person name="Yassour M."/>
            <person name="Thompson D.A."/>
            <person name="Haas B.J."/>
            <person name="Habib N."/>
            <person name="Wapinski I."/>
            <person name="Roy S."/>
            <person name="Lin M.F."/>
            <person name="Heiman D.I."/>
            <person name="Young S.K."/>
            <person name="Furuya K."/>
            <person name="Guo Y."/>
            <person name="Pidoux A."/>
            <person name="Chen H.M."/>
            <person name="Robbertse B."/>
            <person name="Goldberg J.M."/>
            <person name="Aoki K."/>
            <person name="Bayne E.H."/>
            <person name="Berlin A.M."/>
            <person name="Desjardins C.A."/>
            <person name="Dobbs E."/>
            <person name="Dukaj L."/>
            <person name="Fan L."/>
            <person name="FitzGerald M.G."/>
            <person name="French C."/>
            <person name="Gujja S."/>
            <person name="Hansen K."/>
            <person name="Keifenheim D."/>
            <person name="Levin J.Z."/>
            <person name="Mosher R.A."/>
            <person name="Mueller C.A."/>
            <person name="Pfiffner J."/>
            <person name="Priest M."/>
            <person name="Russ C."/>
            <person name="Smialowska A."/>
            <person name="Swoboda P."/>
            <person name="Sykes S.M."/>
            <person name="Vaughn M."/>
            <person name="Vengrova S."/>
            <person name="Yoder R."/>
            <person name="Zeng Q."/>
            <person name="Allshire R."/>
            <person name="Baulcombe D."/>
            <person name="Birren B.W."/>
            <person name="Brown W."/>
            <person name="Ekwall K."/>
            <person name="Kellis M."/>
            <person name="Leatherwood J."/>
            <person name="Levin H."/>
            <person name="Margalit H."/>
            <person name="Martienssen R."/>
            <person name="Nieduszynski C.A."/>
            <person name="Spatafora J.W."/>
            <person name="Friedman N."/>
            <person name="Dalgaard J.Z."/>
            <person name="Baumann P."/>
            <person name="Niki H."/>
            <person name="Regev A."/>
            <person name="Nusbaum C."/>
        </authorList>
    </citation>
    <scope>NUCLEOTIDE SEQUENCE [LARGE SCALE GENOMIC DNA]</scope>
    <source>
        <strain evidence="2">OY26 / ATCC MYA-4695 / CBS 11777 / NBRC 106824 / NRRL Y48691</strain>
    </source>
</reference>
<organism evidence="1 2">
    <name type="scientific">Schizosaccharomyces cryophilus (strain OY26 / ATCC MYA-4695 / CBS 11777 / NBRC 106824 / NRRL Y48691)</name>
    <name type="common">Fission yeast</name>
    <dbReference type="NCBI Taxonomy" id="653667"/>
    <lineage>
        <taxon>Eukaryota</taxon>
        <taxon>Fungi</taxon>
        <taxon>Dikarya</taxon>
        <taxon>Ascomycota</taxon>
        <taxon>Taphrinomycotina</taxon>
        <taxon>Schizosaccharomycetes</taxon>
        <taxon>Schizosaccharomycetales</taxon>
        <taxon>Schizosaccharomycetaceae</taxon>
        <taxon>Schizosaccharomyces</taxon>
    </lineage>
</organism>
<dbReference type="HOGENOM" id="CLU_1235670_0_0_1"/>